<keyword evidence="1" id="KW-0472">Membrane</keyword>
<keyword evidence="3" id="KW-1185">Reference proteome</keyword>
<sequence>MKFLRFSFELYDLFVLCSALLVAGIINYYYKYYTRKNPFPAPFPLPFVGHILDQFIAGKNFYEQCYITHSKYGPIFEQWNGTKRIIFTAKPEYLDRLLSSSTKSKYLARVIEPEGLKDLGMYGTGLLFNHDLANWRINRQFFIQAIQTIDFLREAVDCTQAAFNEMNEYRESTLGNDAIIDFSKLSRTITTDVIFQIITGKKVWATASHFSTISSRSKSIKLQELNEENIKKTLKISRAFETFLGGVIFFAVFPKWIRKYFPNLRATQNNILQARDDLFKDLKDIIQERRKEIENTPKDEKLKYN</sequence>
<dbReference type="GO" id="GO:0016705">
    <property type="term" value="F:oxidoreductase activity, acting on paired donors, with incorporation or reduction of molecular oxygen"/>
    <property type="evidence" value="ECO:0007669"/>
    <property type="project" value="InterPro"/>
</dbReference>
<dbReference type="OrthoDB" id="1470350at2759"/>
<dbReference type="PANTHER" id="PTHR24301:SF2">
    <property type="entry name" value="THROMBOXANE-A SYNTHASE"/>
    <property type="match status" value="1"/>
</dbReference>
<protein>
    <submittedName>
        <fullName evidence="2">1677_t:CDS:1</fullName>
    </submittedName>
</protein>
<name>A0A9N9IQM8_9GLOM</name>
<proteinExistence type="predicted"/>
<dbReference type="InterPro" id="IPR036396">
    <property type="entry name" value="Cyt_P450_sf"/>
</dbReference>
<evidence type="ECO:0000256" key="1">
    <source>
        <dbReference type="SAM" id="Phobius"/>
    </source>
</evidence>
<dbReference type="Pfam" id="PF00067">
    <property type="entry name" value="p450"/>
    <property type="match status" value="1"/>
</dbReference>
<evidence type="ECO:0000313" key="3">
    <source>
        <dbReference type="Proteomes" id="UP000789342"/>
    </source>
</evidence>
<keyword evidence="1" id="KW-0812">Transmembrane</keyword>
<comment type="caution">
    <text evidence="2">The sequence shown here is derived from an EMBL/GenBank/DDBJ whole genome shotgun (WGS) entry which is preliminary data.</text>
</comment>
<feature type="transmembrane region" description="Helical" evidence="1">
    <location>
        <begin position="13"/>
        <end position="30"/>
    </location>
</feature>
<dbReference type="PANTHER" id="PTHR24301">
    <property type="entry name" value="THROMBOXANE-A SYNTHASE"/>
    <property type="match status" value="1"/>
</dbReference>
<accession>A0A9N9IQM8</accession>
<dbReference type="Proteomes" id="UP000789342">
    <property type="component" value="Unassembled WGS sequence"/>
</dbReference>
<reference evidence="2" key="1">
    <citation type="submission" date="2021-06" db="EMBL/GenBank/DDBJ databases">
        <authorList>
            <person name="Kallberg Y."/>
            <person name="Tangrot J."/>
            <person name="Rosling A."/>
        </authorList>
    </citation>
    <scope>NUCLEOTIDE SEQUENCE</scope>
    <source>
        <strain evidence="2">CL551</strain>
    </source>
</reference>
<dbReference type="EMBL" id="CAJVPV010032810">
    <property type="protein sequence ID" value="CAG8745705.1"/>
    <property type="molecule type" value="Genomic_DNA"/>
</dbReference>
<keyword evidence="1" id="KW-1133">Transmembrane helix</keyword>
<dbReference type="GO" id="GO:0020037">
    <property type="term" value="F:heme binding"/>
    <property type="evidence" value="ECO:0007669"/>
    <property type="project" value="InterPro"/>
</dbReference>
<evidence type="ECO:0000313" key="2">
    <source>
        <dbReference type="EMBL" id="CAG8745705.1"/>
    </source>
</evidence>
<feature type="non-terminal residue" evidence="2">
    <location>
        <position position="305"/>
    </location>
</feature>
<dbReference type="GO" id="GO:0004497">
    <property type="term" value="F:monooxygenase activity"/>
    <property type="evidence" value="ECO:0007669"/>
    <property type="project" value="InterPro"/>
</dbReference>
<dbReference type="SUPFAM" id="SSF48264">
    <property type="entry name" value="Cytochrome P450"/>
    <property type="match status" value="1"/>
</dbReference>
<dbReference type="InterPro" id="IPR001128">
    <property type="entry name" value="Cyt_P450"/>
</dbReference>
<dbReference type="Gene3D" id="1.10.630.10">
    <property type="entry name" value="Cytochrome P450"/>
    <property type="match status" value="1"/>
</dbReference>
<organism evidence="2 3">
    <name type="scientific">Acaulospora morrowiae</name>
    <dbReference type="NCBI Taxonomy" id="94023"/>
    <lineage>
        <taxon>Eukaryota</taxon>
        <taxon>Fungi</taxon>
        <taxon>Fungi incertae sedis</taxon>
        <taxon>Mucoromycota</taxon>
        <taxon>Glomeromycotina</taxon>
        <taxon>Glomeromycetes</taxon>
        <taxon>Diversisporales</taxon>
        <taxon>Acaulosporaceae</taxon>
        <taxon>Acaulospora</taxon>
    </lineage>
</organism>
<gene>
    <name evidence="2" type="ORF">AMORRO_LOCUS15021</name>
</gene>
<dbReference type="AlphaFoldDB" id="A0A9N9IQM8"/>
<dbReference type="GO" id="GO:0005506">
    <property type="term" value="F:iron ion binding"/>
    <property type="evidence" value="ECO:0007669"/>
    <property type="project" value="InterPro"/>
</dbReference>